<dbReference type="SUPFAM" id="SSF51556">
    <property type="entry name" value="Metallo-dependent hydrolases"/>
    <property type="match status" value="1"/>
</dbReference>
<dbReference type="PATRIC" id="fig|1526658.3.peg.3477"/>
<dbReference type="PANTHER" id="PTHR43135">
    <property type="entry name" value="ALPHA-D-RIBOSE 1-METHYLPHOSPHONATE 5-TRIPHOSPHATE DIPHOSPHATASE"/>
    <property type="match status" value="1"/>
</dbReference>
<keyword evidence="3" id="KW-1185">Reference proteome</keyword>
<dbReference type="InterPro" id="IPR032466">
    <property type="entry name" value="Metal_Hydrolase"/>
</dbReference>
<dbReference type="InterPro" id="IPR051781">
    <property type="entry name" value="Metallo-dep_Hydrolase"/>
</dbReference>
<comment type="caution">
    <text evidence="2">The sequence shown here is derived from an EMBL/GenBank/DDBJ whole genome shotgun (WGS) entry which is preliminary data.</text>
</comment>
<organism evidence="2 3">
    <name type="scientific">Bosea vaviloviae</name>
    <dbReference type="NCBI Taxonomy" id="1526658"/>
    <lineage>
        <taxon>Bacteria</taxon>
        <taxon>Pseudomonadati</taxon>
        <taxon>Pseudomonadota</taxon>
        <taxon>Alphaproteobacteria</taxon>
        <taxon>Hyphomicrobiales</taxon>
        <taxon>Boseaceae</taxon>
        <taxon>Bosea</taxon>
    </lineage>
</organism>
<name>A0A0N1F6Y2_9HYPH</name>
<dbReference type="Gene3D" id="2.30.40.10">
    <property type="entry name" value="Urease, subunit C, domain 1"/>
    <property type="match status" value="1"/>
</dbReference>
<dbReference type="CDD" id="cd01292">
    <property type="entry name" value="metallo-dependent_hydrolases"/>
    <property type="match status" value="1"/>
</dbReference>
<dbReference type="InterPro" id="IPR006680">
    <property type="entry name" value="Amidohydro-rel"/>
</dbReference>
<sequence>MAHDVAAGAAKGKLVVRNIGLLLSGDLSSPILDADTIIAIDGRISAVGKAADLDLSGADQTIDAKGSGLSPGLIDSHCHPVFGDWTPRQNQLGWIEMGVNGGVTTLVSAGEVHLPGRPKDAIGVKALAVTAQRCFQNFRPAGAKVLAGAPVAELDFGREVFEELKALGIRHIGEIGLGTVAKGADAKRVADWCREIGLETIMHTGGPSIAGSHFVNKDDVLEAQPDVVSHINGGPTSIAHADIRILCERAKGALEVVHNGNEKSALVALEAALEAGRLADVLIGTDAPAGSGVQPNGILRMITLLASLGNLPAEQAFCLATGNVARKRSLDAGLIAVGYPADFVFLDKPQHSSGKDLLEAVSLGDIPGIGMVVIDGLVRTGRSRSTPPANTAPAIL</sequence>
<proteinExistence type="predicted"/>
<dbReference type="Proteomes" id="UP000037822">
    <property type="component" value="Unassembled WGS sequence"/>
</dbReference>
<evidence type="ECO:0000313" key="2">
    <source>
        <dbReference type="EMBL" id="KPH82718.1"/>
    </source>
</evidence>
<evidence type="ECO:0000259" key="1">
    <source>
        <dbReference type="Pfam" id="PF01979"/>
    </source>
</evidence>
<accession>A0A0N1F6Y2</accession>
<dbReference type="OrthoDB" id="9765769at2"/>
<evidence type="ECO:0000313" key="3">
    <source>
        <dbReference type="Proteomes" id="UP000037822"/>
    </source>
</evidence>
<dbReference type="SUPFAM" id="SSF51338">
    <property type="entry name" value="Composite domain of metallo-dependent hydrolases"/>
    <property type="match status" value="1"/>
</dbReference>
<dbReference type="EMBL" id="LGSZ01000013">
    <property type="protein sequence ID" value="KPH82718.1"/>
    <property type="molecule type" value="Genomic_DNA"/>
</dbReference>
<feature type="domain" description="Amidohydrolase-related" evidence="1">
    <location>
        <begin position="70"/>
        <end position="376"/>
    </location>
</feature>
<dbReference type="RefSeq" id="WP_054207408.1">
    <property type="nucleotide sequence ID" value="NZ_LGSZ01000013.1"/>
</dbReference>
<dbReference type="InterPro" id="IPR011059">
    <property type="entry name" value="Metal-dep_hydrolase_composite"/>
</dbReference>
<dbReference type="Pfam" id="PF01979">
    <property type="entry name" value="Amidohydro_1"/>
    <property type="match status" value="1"/>
</dbReference>
<reference evidence="2 3" key="1">
    <citation type="submission" date="2015-07" db="EMBL/GenBank/DDBJ databases">
        <title>Whole genome sequencing of Bosea vaviloviae isolated from cave pool.</title>
        <authorList>
            <person name="Tan N.E.H."/>
            <person name="Lee Y.P."/>
            <person name="Gan H.M."/>
            <person name="Barton H."/>
            <person name="Savka M.A."/>
        </authorList>
    </citation>
    <scope>NUCLEOTIDE SEQUENCE [LARGE SCALE GENOMIC DNA]</scope>
    <source>
        <strain evidence="2 3">SD260</strain>
    </source>
</reference>
<dbReference type="AlphaFoldDB" id="A0A0N1F6Y2"/>
<gene>
    <name evidence="2" type="ORF">AE618_02100</name>
</gene>
<dbReference type="PANTHER" id="PTHR43135:SF3">
    <property type="entry name" value="ALPHA-D-RIBOSE 1-METHYLPHOSPHONATE 5-TRIPHOSPHATE DIPHOSPHATASE"/>
    <property type="match status" value="1"/>
</dbReference>
<dbReference type="Gene3D" id="3.20.20.140">
    <property type="entry name" value="Metal-dependent hydrolases"/>
    <property type="match status" value="1"/>
</dbReference>
<protein>
    <submittedName>
        <fullName evidence="2">Enamidase</fullName>
    </submittedName>
</protein>
<dbReference type="GO" id="GO:0016810">
    <property type="term" value="F:hydrolase activity, acting on carbon-nitrogen (but not peptide) bonds"/>
    <property type="evidence" value="ECO:0007669"/>
    <property type="project" value="InterPro"/>
</dbReference>